<keyword evidence="3" id="KW-1185">Reference proteome</keyword>
<gene>
    <name evidence="1" type="ORF">GN244_ATG09321</name>
    <name evidence="2" type="ORF">GN958_ATG15865</name>
</gene>
<evidence type="ECO:0000313" key="3">
    <source>
        <dbReference type="Proteomes" id="UP000602510"/>
    </source>
</evidence>
<protein>
    <submittedName>
        <fullName evidence="1">Uncharacterized protein</fullName>
    </submittedName>
</protein>
<organism evidence="1 3">
    <name type="scientific">Phytophthora infestans</name>
    <name type="common">Potato late blight agent</name>
    <name type="synonym">Botrytis infestans</name>
    <dbReference type="NCBI Taxonomy" id="4787"/>
    <lineage>
        <taxon>Eukaryota</taxon>
        <taxon>Sar</taxon>
        <taxon>Stramenopiles</taxon>
        <taxon>Oomycota</taxon>
        <taxon>Peronosporomycetes</taxon>
        <taxon>Peronosporales</taxon>
        <taxon>Peronosporaceae</taxon>
        <taxon>Phytophthora</taxon>
    </lineage>
</organism>
<comment type="caution">
    <text evidence="1">The sequence shown here is derived from an EMBL/GenBank/DDBJ whole genome shotgun (WGS) entry which is preliminary data.</text>
</comment>
<dbReference type="AlphaFoldDB" id="A0A833WV14"/>
<dbReference type="EMBL" id="WSZM01000192">
    <property type="protein sequence ID" value="KAF4038541.1"/>
    <property type="molecule type" value="Genomic_DNA"/>
</dbReference>
<evidence type="ECO:0000313" key="2">
    <source>
        <dbReference type="EMBL" id="KAF4134931.1"/>
    </source>
</evidence>
<reference evidence="1" key="1">
    <citation type="submission" date="2020-04" db="EMBL/GenBank/DDBJ databases">
        <title>Hybrid Assembly of Korean Phytophthora infestans isolates.</title>
        <authorList>
            <person name="Prokchorchik M."/>
            <person name="Lee Y."/>
            <person name="Seo J."/>
            <person name="Cho J.-H."/>
            <person name="Park Y.-E."/>
            <person name="Jang D.-C."/>
            <person name="Im J.-S."/>
            <person name="Choi J.-G."/>
            <person name="Park H.-J."/>
            <person name="Lee G.-B."/>
            <person name="Lee Y.-G."/>
            <person name="Hong S.-Y."/>
            <person name="Cho K."/>
            <person name="Sohn K.H."/>
        </authorList>
    </citation>
    <scope>NUCLEOTIDE SEQUENCE</scope>
    <source>
        <strain evidence="1">KR_1_A1</strain>
        <strain evidence="2">KR_2_A2</strain>
    </source>
</reference>
<proteinExistence type="predicted"/>
<sequence length="235" mass="26258">MNVLLSSLTYIFALPSKTFEGELHVALLAEQLICDHNLLDPLCSIIDHYHHSSKVSRSAEHEVVVLVLLEAIRVVRQWSEYSSLVPRFENSCIVRDRLLPLMIEQLQIHSNQSSPKKIVLVLEILLVFRSLAASHGLRSVLASFENLQMSLKWLCSSGTFRTSCDAHGDGNLIALMAREARNVQKLLGMCLDVSPPIVRNGSAVVVSKVAMVTTQKQVRSGLVRPETLRAYGYKR</sequence>
<dbReference type="EMBL" id="JAACNO010002239">
    <property type="protein sequence ID" value="KAF4134931.1"/>
    <property type="molecule type" value="Genomic_DNA"/>
</dbReference>
<dbReference type="Proteomes" id="UP000704712">
    <property type="component" value="Unassembled WGS sequence"/>
</dbReference>
<name>A0A833WV14_PHYIN</name>
<accession>A0A833WV14</accession>
<dbReference type="Proteomes" id="UP000602510">
    <property type="component" value="Unassembled WGS sequence"/>
</dbReference>
<evidence type="ECO:0000313" key="1">
    <source>
        <dbReference type="EMBL" id="KAF4038541.1"/>
    </source>
</evidence>